<protein>
    <recommendedName>
        <fullName evidence="4">C-type lectin domain-containing protein</fullName>
    </recommendedName>
</protein>
<dbReference type="PROSITE" id="PS00615">
    <property type="entry name" value="C_TYPE_LECTIN_1"/>
    <property type="match status" value="1"/>
</dbReference>
<dbReference type="PROSITE" id="PS50041">
    <property type="entry name" value="C_TYPE_LECTIN_2"/>
    <property type="match status" value="1"/>
</dbReference>
<accession>A0A3Q3SUS9</accession>
<dbReference type="Pfam" id="PF00059">
    <property type="entry name" value="Lectin_C"/>
    <property type="match status" value="1"/>
</dbReference>
<dbReference type="SUPFAM" id="SSF56436">
    <property type="entry name" value="C-type lectin-like"/>
    <property type="match status" value="1"/>
</dbReference>
<keyword evidence="1" id="KW-0430">Lectin</keyword>
<name>A0A3Q3SUS9_9TELE</name>
<evidence type="ECO:0000256" key="3">
    <source>
        <dbReference type="SAM" id="Phobius"/>
    </source>
</evidence>
<dbReference type="GO" id="GO:0030246">
    <property type="term" value="F:carbohydrate binding"/>
    <property type="evidence" value="ECO:0007669"/>
    <property type="project" value="UniProtKB-KW"/>
</dbReference>
<organism evidence="5 6">
    <name type="scientific">Mastacembelus armatus</name>
    <name type="common">zig-zag eel</name>
    <dbReference type="NCBI Taxonomy" id="205130"/>
    <lineage>
        <taxon>Eukaryota</taxon>
        <taxon>Metazoa</taxon>
        <taxon>Chordata</taxon>
        <taxon>Craniata</taxon>
        <taxon>Vertebrata</taxon>
        <taxon>Euteleostomi</taxon>
        <taxon>Actinopterygii</taxon>
        <taxon>Neopterygii</taxon>
        <taxon>Teleostei</taxon>
        <taxon>Neoteleostei</taxon>
        <taxon>Acanthomorphata</taxon>
        <taxon>Anabantaria</taxon>
        <taxon>Synbranchiformes</taxon>
        <taxon>Mastacembelidae</taxon>
        <taxon>Mastacembelus</taxon>
    </lineage>
</organism>
<keyword evidence="2" id="KW-1015">Disulfide bond</keyword>
<dbReference type="InterPro" id="IPR033989">
    <property type="entry name" value="CD209-like_CTLD"/>
</dbReference>
<feature type="transmembrane region" description="Helical" evidence="3">
    <location>
        <begin position="61"/>
        <end position="83"/>
    </location>
</feature>
<dbReference type="InterPro" id="IPR016187">
    <property type="entry name" value="CTDL_fold"/>
</dbReference>
<dbReference type="SMART" id="SM00034">
    <property type="entry name" value="CLECT"/>
    <property type="match status" value="1"/>
</dbReference>
<reference evidence="5" key="1">
    <citation type="submission" date="2025-08" db="UniProtKB">
        <authorList>
            <consortium name="Ensembl"/>
        </authorList>
    </citation>
    <scope>IDENTIFICATION</scope>
</reference>
<evidence type="ECO:0000313" key="6">
    <source>
        <dbReference type="Proteomes" id="UP000261640"/>
    </source>
</evidence>
<evidence type="ECO:0000259" key="4">
    <source>
        <dbReference type="PROSITE" id="PS50041"/>
    </source>
</evidence>
<dbReference type="Gene3D" id="3.10.100.10">
    <property type="entry name" value="Mannose-Binding Protein A, subunit A"/>
    <property type="match status" value="1"/>
</dbReference>
<keyword evidence="6" id="KW-1185">Reference proteome</keyword>
<dbReference type="InParanoid" id="A0A3Q3SUS9"/>
<keyword evidence="3" id="KW-0472">Membrane</keyword>
<keyword evidence="3" id="KW-0812">Transmembrane</keyword>
<dbReference type="InterPro" id="IPR050111">
    <property type="entry name" value="C-type_lectin/snaclec_domain"/>
</dbReference>
<dbReference type="PANTHER" id="PTHR22803">
    <property type="entry name" value="MANNOSE, PHOSPHOLIPASE, LECTIN RECEPTOR RELATED"/>
    <property type="match status" value="1"/>
</dbReference>
<dbReference type="Proteomes" id="UP000261640">
    <property type="component" value="Unplaced"/>
</dbReference>
<evidence type="ECO:0000256" key="1">
    <source>
        <dbReference type="ARBA" id="ARBA00022734"/>
    </source>
</evidence>
<reference evidence="5" key="2">
    <citation type="submission" date="2025-09" db="UniProtKB">
        <authorList>
            <consortium name="Ensembl"/>
        </authorList>
    </citation>
    <scope>IDENTIFICATION</scope>
</reference>
<dbReference type="InterPro" id="IPR016186">
    <property type="entry name" value="C-type_lectin-like/link_sf"/>
</dbReference>
<evidence type="ECO:0000313" key="5">
    <source>
        <dbReference type="Ensembl" id="ENSMAMP00000030955.2"/>
    </source>
</evidence>
<dbReference type="Ensembl" id="ENSMAMT00000031762.2">
    <property type="protein sequence ID" value="ENSMAMP00000030955.2"/>
    <property type="gene ID" value="ENSMAMG00000020830.2"/>
</dbReference>
<keyword evidence="3" id="KW-1133">Transmembrane helix</keyword>
<dbReference type="GeneTree" id="ENSGT01030000234575"/>
<dbReference type="STRING" id="205130.ENSMAMP00000030955"/>
<dbReference type="InterPro" id="IPR001304">
    <property type="entry name" value="C-type_lectin-like"/>
</dbReference>
<feature type="domain" description="C-type lectin" evidence="4">
    <location>
        <begin position="94"/>
        <end position="214"/>
    </location>
</feature>
<evidence type="ECO:0000256" key="2">
    <source>
        <dbReference type="ARBA" id="ARBA00023157"/>
    </source>
</evidence>
<proteinExistence type="predicted"/>
<dbReference type="CDD" id="cd03590">
    <property type="entry name" value="CLECT_DC-SIGN_like"/>
    <property type="match status" value="1"/>
</dbReference>
<sequence>SAAELSTIKANLTERLQDSINHISSMTKERDLLNTSLIQLTEETNRLKSLSKQSDLNPLSVVQYIMVHGSGLILNIFYVLFLAEKSCPAGWTMFRCSCYLLSTQAGSWDKGRQDCRDREAELVTIDSYEEQVFVSALNEKDTWLGLNDIETEGTWKWADGTALTVKYWFPGEPNNANGDPQYGEEDCGHLYHATKADGNWNDLRCNSILQWICEKMA</sequence>
<dbReference type="InterPro" id="IPR018378">
    <property type="entry name" value="C-type_lectin_CS"/>
</dbReference>
<dbReference type="AlphaFoldDB" id="A0A3Q3SUS9"/>